<sequence length="360" mass="38071">MLQTITAPFAGTVLAVHAIEGQSVQAGQVLIELDTTDVDVRLREANAELLKAQSAAQVLREWEQGVEANRARRVLANARINLADTGRKLADTRLLFQRGIVARMEVDALEQQSRAQQLEVSSAQSELVATLAQGGSENRHIAEMGQINAQAKYDDIVAIKAQARLVAPYAGIVARVPAGTTGSSAAFPQAGARVSGGQPLMRLAGIEQLRVVAKVDETDINALREGMPVTITGDGFPGLVLSGQIEVVGRLLVEDSGQAEPPTYEVTVSINPVDSSQYHQLRLGMSARLNILSHRSDHAIVVPLNAVRSADGGWFVIARSGPGAPPSRVPVSLGRTTEKGVEVTGLSEGEVLLVGGPGRE</sequence>
<dbReference type="Gene3D" id="2.40.420.20">
    <property type="match status" value="1"/>
</dbReference>
<dbReference type="HOGENOM" id="CLU_052815_0_0_4"/>
<comment type="caution">
    <text evidence="3">The sequence shown here is derived from an EMBL/GenBank/DDBJ whole genome shotgun (WGS) entry which is preliminary data.</text>
</comment>
<dbReference type="PANTHER" id="PTHR32347:SF14">
    <property type="entry name" value="EFFLUX SYSTEM COMPONENT YKNX-RELATED"/>
    <property type="match status" value="1"/>
</dbReference>
<evidence type="ECO:0000256" key="2">
    <source>
        <dbReference type="ARBA" id="ARBA00023054"/>
    </source>
</evidence>
<dbReference type="RefSeq" id="WP_006394487.1">
    <property type="nucleotide sequence ID" value="NZ_GL982453.1"/>
</dbReference>
<dbReference type="EMBL" id="AFRQ01000097">
    <property type="protein sequence ID" value="EGP44146.1"/>
    <property type="molecule type" value="Genomic_DNA"/>
</dbReference>
<dbReference type="Gene3D" id="2.40.50.100">
    <property type="match status" value="1"/>
</dbReference>
<evidence type="ECO:0000313" key="3">
    <source>
        <dbReference type="EMBL" id="EGP44146.1"/>
    </source>
</evidence>
<accession>F7T6D3</accession>
<dbReference type="GO" id="GO:0030313">
    <property type="term" value="C:cell envelope"/>
    <property type="evidence" value="ECO:0007669"/>
    <property type="project" value="UniProtKB-SubCell"/>
</dbReference>
<dbReference type="AlphaFoldDB" id="F7T6D3"/>
<dbReference type="Gene3D" id="2.40.30.170">
    <property type="match status" value="1"/>
</dbReference>
<reference evidence="3 4" key="1">
    <citation type="submission" date="2011-06" db="EMBL/GenBank/DDBJ databases">
        <authorList>
            <person name="Bador J."/>
            <person name="Amoureux L."/>
            <person name="Neuwirth C."/>
        </authorList>
    </citation>
    <scope>NUCLEOTIDE SEQUENCE [LARGE SCALE GENOMIC DNA]</scope>
    <source>
        <strain evidence="3 4">AXX-A</strain>
    </source>
</reference>
<dbReference type="OrthoDB" id="8689833at2"/>
<dbReference type="InterPro" id="IPR050465">
    <property type="entry name" value="UPF0194_transport"/>
</dbReference>
<comment type="subcellular location">
    <subcellularLocation>
        <location evidence="1">Cell envelope</location>
    </subcellularLocation>
</comment>
<organism evidence="3 4">
    <name type="scientific">Achromobacter insuavis AXX-A</name>
    <dbReference type="NCBI Taxonomy" id="1003200"/>
    <lineage>
        <taxon>Bacteria</taxon>
        <taxon>Pseudomonadati</taxon>
        <taxon>Pseudomonadota</taxon>
        <taxon>Betaproteobacteria</taxon>
        <taxon>Burkholderiales</taxon>
        <taxon>Alcaligenaceae</taxon>
        <taxon>Achromobacter</taxon>
    </lineage>
</organism>
<name>F7T6D3_9BURK</name>
<proteinExistence type="predicted"/>
<gene>
    <name evidence="3" type="ORF">AXXA_22575</name>
</gene>
<dbReference type="eggNOG" id="COG0845">
    <property type="taxonomic scope" value="Bacteria"/>
</dbReference>
<dbReference type="PANTHER" id="PTHR32347">
    <property type="entry name" value="EFFLUX SYSTEM COMPONENT YKNX-RELATED"/>
    <property type="match status" value="1"/>
</dbReference>
<dbReference type="Proteomes" id="UP000004853">
    <property type="component" value="Unassembled WGS sequence"/>
</dbReference>
<keyword evidence="2" id="KW-0175">Coiled coil</keyword>
<evidence type="ECO:0000313" key="4">
    <source>
        <dbReference type="Proteomes" id="UP000004853"/>
    </source>
</evidence>
<evidence type="ECO:0000256" key="1">
    <source>
        <dbReference type="ARBA" id="ARBA00004196"/>
    </source>
</evidence>
<protein>
    <submittedName>
        <fullName evidence="3">Uncharacterized protein</fullName>
    </submittedName>
</protein>